<feature type="domain" description="Major facilitator superfamily (MFS) profile" evidence="9">
    <location>
        <begin position="18"/>
        <end position="406"/>
    </location>
</feature>
<protein>
    <submittedName>
        <fullName evidence="10">Glucose/galactose transporter</fullName>
    </submittedName>
</protein>
<dbReference type="GO" id="GO:0005886">
    <property type="term" value="C:plasma membrane"/>
    <property type="evidence" value="ECO:0007669"/>
    <property type="project" value="UniProtKB-SubCell"/>
</dbReference>
<feature type="transmembrane region" description="Helical" evidence="8">
    <location>
        <begin position="15"/>
        <end position="35"/>
    </location>
</feature>
<evidence type="ECO:0000259" key="9">
    <source>
        <dbReference type="PROSITE" id="PS50850"/>
    </source>
</evidence>
<feature type="transmembrane region" description="Helical" evidence="8">
    <location>
        <begin position="55"/>
        <end position="72"/>
    </location>
</feature>
<feature type="transmembrane region" description="Helical" evidence="8">
    <location>
        <begin position="298"/>
        <end position="316"/>
    </location>
</feature>
<dbReference type="EMBL" id="FQUM01000004">
    <property type="protein sequence ID" value="SHF29472.1"/>
    <property type="molecule type" value="Genomic_DNA"/>
</dbReference>
<feature type="transmembrane region" description="Helical" evidence="8">
    <location>
        <begin position="108"/>
        <end position="125"/>
    </location>
</feature>
<dbReference type="Pfam" id="PF07690">
    <property type="entry name" value="MFS_1"/>
    <property type="match status" value="1"/>
</dbReference>
<feature type="transmembrane region" description="Helical" evidence="8">
    <location>
        <begin position="322"/>
        <end position="343"/>
    </location>
</feature>
<comment type="similarity">
    <text evidence="3">Belongs to the major facilitator superfamily. FHS transporter (TC 2.A.1.7) family.</text>
</comment>
<feature type="transmembrane region" description="Helical" evidence="8">
    <location>
        <begin position="84"/>
        <end position="102"/>
    </location>
</feature>
<dbReference type="PROSITE" id="PS50850">
    <property type="entry name" value="MFS"/>
    <property type="match status" value="1"/>
</dbReference>
<feature type="transmembrane region" description="Helical" evidence="8">
    <location>
        <begin position="146"/>
        <end position="168"/>
    </location>
</feature>
<evidence type="ECO:0000256" key="2">
    <source>
        <dbReference type="ARBA" id="ARBA00004429"/>
    </source>
</evidence>
<dbReference type="STRING" id="1484053.SAMN05444274_104324"/>
<evidence type="ECO:0000256" key="4">
    <source>
        <dbReference type="ARBA" id="ARBA00022475"/>
    </source>
</evidence>
<dbReference type="PANTHER" id="PTHR43702">
    <property type="entry name" value="L-FUCOSE-PROTON SYMPORTER"/>
    <property type="match status" value="1"/>
</dbReference>
<comment type="subcellular location">
    <subcellularLocation>
        <location evidence="2">Cell inner membrane</location>
        <topology evidence="2">Multi-pass membrane protein</topology>
    </subcellularLocation>
</comment>
<keyword evidence="11" id="KW-1185">Reference proteome</keyword>
<proteinExistence type="inferred from homology"/>
<dbReference type="RefSeq" id="WP_217651590.1">
    <property type="nucleotide sequence ID" value="NZ_FQUM01000004.1"/>
</dbReference>
<evidence type="ECO:0000256" key="7">
    <source>
        <dbReference type="ARBA" id="ARBA00023136"/>
    </source>
</evidence>
<keyword evidence="4" id="KW-1003">Cell membrane</keyword>
<keyword evidence="6 8" id="KW-1133">Transmembrane helix</keyword>
<dbReference type="Gene3D" id="1.20.1250.20">
    <property type="entry name" value="MFS general substrate transporter like domains"/>
    <property type="match status" value="2"/>
</dbReference>
<feature type="transmembrane region" description="Helical" evidence="8">
    <location>
        <begin position="384"/>
        <end position="400"/>
    </location>
</feature>
<dbReference type="InterPro" id="IPR050375">
    <property type="entry name" value="MFS_TsgA-like"/>
</dbReference>
<feature type="transmembrane region" description="Helical" evidence="8">
    <location>
        <begin position="355"/>
        <end position="372"/>
    </location>
</feature>
<keyword evidence="5 8" id="KW-0812">Transmembrane</keyword>
<dbReference type="NCBIfam" id="TIGR01272">
    <property type="entry name" value="gluP"/>
    <property type="match status" value="1"/>
</dbReference>
<evidence type="ECO:0000313" key="11">
    <source>
        <dbReference type="Proteomes" id="UP000184164"/>
    </source>
</evidence>
<accession>A0A1M5AHU3</accession>
<dbReference type="SUPFAM" id="SSF103473">
    <property type="entry name" value="MFS general substrate transporter"/>
    <property type="match status" value="1"/>
</dbReference>
<keyword evidence="7 8" id="KW-0472">Membrane</keyword>
<dbReference type="InterPro" id="IPR020846">
    <property type="entry name" value="MFS_dom"/>
</dbReference>
<dbReference type="Proteomes" id="UP000184164">
    <property type="component" value="Unassembled WGS sequence"/>
</dbReference>
<sequence length="410" mass="44107">MNAKASASATTRQSYTFPLIIVGIMFFAIGFALGINSYLVPLLNKALQISSGQSYLVIAATFSAFLIFSYPASMVIKRIGYKNTMALSFLMFALGFYLFIPSAQLESLPLFLLASFISGMGNAFLQASVNPYITILGPIESAAKRMSIMGIANKLAWPISPVFLALVINKSVDDVKLTDINLPFYIIIGIFILLGVLAYFSGLPEVKAAGEDSDNVEDAPYAANKTSIFQFPHLILGSITLFLYVGVETISLGTLVDYAVSLDLPNADRYAWIAPIGMTLGYICGVIFIPKYLSQSKALLISSIVAIAGSILVVSTPAAVSIWFIFLMALGCSLMWPALWPLAMADLGKFTKAGSSLLVTAIVGGAVIPTLYGFLKDAIGAQNAYWIAVPCFLFILYYAISGHKIRTSNV</sequence>
<evidence type="ECO:0000256" key="6">
    <source>
        <dbReference type="ARBA" id="ARBA00022989"/>
    </source>
</evidence>
<dbReference type="InterPro" id="IPR005964">
    <property type="entry name" value="Glc/Gal_transptr_bac"/>
</dbReference>
<gene>
    <name evidence="10" type="ORF">SAMN05444274_104324</name>
</gene>
<dbReference type="GO" id="GO:1904659">
    <property type="term" value="P:D-glucose transmembrane transport"/>
    <property type="evidence" value="ECO:0007669"/>
    <property type="project" value="InterPro"/>
</dbReference>
<evidence type="ECO:0000256" key="5">
    <source>
        <dbReference type="ARBA" id="ARBA00022692"/>
    </source>
</evidence>
<dbReference type="GO" id="GO:0055056">
    <property type="term" value="F:D-glucose transmembrane transporter activity"/>
    <property type="evidence" value="ECO:0007669"/>
    <property type="project" value="InterPro"/>
</dbReference>
<feature type="transmembrane region" description="Helical" evidence="8">
    <location>
        <begin position="234"/>
        <end position="258"/>
    </location>
</feature>
<evidence type="ECO:0000256" key="8">
    <source>
        <dbReference type="SAM" id="Phobius"/>
    </source>
</evidence>
<reference evidence="10 11" key="1">
    <citation type="submission" date="2016-11" db="EMBL/GenBank/DDBJ databases">
        <authorList>
            <person name="Jaros S."/>
            <person name="Januszkiewicz K."/>
            <person name="Wedrychowicz H."/>
        </authorList>
    </citation>
    <scope>NUCLEOTIDE SEQUENCE [LARGE SCALE GENOMIC DNA]</scope>
    <source>
        <strain evidence="10 11">DSM 26910</strain>
    </source>
</reference>
<evidence type="ECO:0000313" key="10">
    <source>
        <dbReference type="EMBL" id="SHF29472.1"/>
    </source>
</evidence>
<dbReference type="InterPro" id="IPR036259">
    <property type="entry name" value="MFS_trans_sf"/>
</dbReference>
<dbReference type="PANTHER" id="PTHR43702:SF12">
    <property type="entry name" value="N-ACETYL GLUCOSAMINE TRANSPORTER NAGP"/>
    <property type="match status" value="1"/>
</dbReference>
<dbReference type="AlphaFoldDB" id="A0A1M5AHU3"/>
<evidence type="ECO:0000256" key="3">
    <source>
        <dbReference type="ARBA" id="ARBA00009120"/>
    </source>
</evidence>
<name>A0A1M5AHU3_9BACT</name>
<evidence type="ECO:0000256" key="1">
    <source>
        <dbReference type="ARBA" id="ARBA00003321"/>
    </source>
</evidence>
<feature type="transmembrane region" description="Helical" evidence="8">
    <location>
        <begin position="270"/>
        <end position="289"/>
    </location>
</feature>
<organism evidence="10 11">
    <name type="scientific">Mariniphaga anaerophila</name>
    <dbReference type="NCBI Taxonomy" id="1484053"/>
    <lineage>
        <taxon>Bacteria</taxon>
        <taxon>Pseudomonadati</taxon>
        <taxon>Bacteroidota</taxon>
        <taxon>Bacteroidia</taxon>
        <taxon>Marinilabiliales</taxon>
        <taxon>Prolixibacteraceae</taxon>
        <taxon>Mariniphaga</taxon>
    </lineage>
</organism>
<dbReference type="GO" id="GO:0005354">
    <property type="term" value="F:galactose transmembrane transporter activity"/>
    <property type="evidence" value="ECO:0007669"/>
    <property type="project" value="InterPro"/>
</dbReference>
<comment type="function">
    <text evidence="1">Intake of glucose and galactose.</text>
</comment>
<feature type="transmembrane region" description="Helical" evidence="8">
    <location>
        <begin position="180"/>
        <end position="200"/>
    </location>
</feature>
<dbReference type="InterPro" id="IPR011701">
    <property type="entry name" value="MFS"/>
</dbReference>